<dbReference type="InterPro" id="IPR050121">
    <property type="entry name" value="Cytochrome_P450_monoxygenase"/>
</dbReference>
<dbReference type="AlphaFoldDB" id="A0AAN6W048"/>
<keyword evidence="6" id="KW-0560">Oxidoreductase</keyword>
<dbReference type="Gene3D" id="1.10.630.10">
    <property type="entry name" value="Cytochrome P450"/>
    <property type="match status" value="1"/>
</dbReference>
<evidence type="ECO:0000256" key="1">
    <source>
        <dbReference type="ARBA" id="ARBA00001971"/>
    </source>
</evidence>
<keyword evidence="7" id="KW-1133">Transmembrane helix</keyword>
<dbReference type="GO" id="GO:0005506">
    <property type="term" value="F:iron ion binding"/>
    <property type="evidence" value="ECO:0007669"/>
    <property type="project" value="InterPro"/>
</dbReference>
<dbReference type="PANTHER" id="PTHR24305">
    <property type="entry name" value="CYTOCHROME P450"/>
    <property type="match status" value="1"/>
</dbReference>
<dbReference type="Proteomes" id="UP001302321">
    <property type="component" value="Unassembled WGS sequence"/>
</dbReference>
<evidence type="ECO:0000256" key="7">
    <source>
        <dbReference type="SAM" id="Phobius"/>
    </source>
</evidence>
<dbReference type="InterPro" id="IPR017972">
    <property type="entry name" value="Cyt_P450_CS"/>
</dbReference>
<dbReference type="InterPro" id="IPR036396">
    <property type="entry name" value="Cyt_P450_sf"/>
</dbReference>
<evidence type="ECO:0000313" key="8">
    <source>
        <dbReference type="EMBL" id="KAK4172979.1"/>
    </source>
</evidence>
<dbReference type="GO" id="GO:0016705">
    <property type="term" value="F:oxidoreductase activity, acting on paired donors, with incorporation or reduction of molecular oxygen"/>
    <property type="evidence" value="ECO:0007669"/>
    <property type="project" value="InterPro"/>
</dbReference>
<keyword evidence="6" id="KW-0503">Monooxygenase</keyword>
<dbReference type="GO" id="GO:0004497">
    <property type="term" value="F:monooxygenase activity"/>
    <property type="evidence" value="ECO:0007669"/>
    <property type="project" value="UniProtKB-KW"/>
</dbReference>
<name>A0AAN6W048_9PEZI</name>
<dbReference type="SUPFAM" id="SSF48264">
    <property type="entry name" value="Cytochrome P450"/>
    <property type="match status" value="1"/>
</dbReference>
<organism evidence="8 9">
    <name type="scientific">Triangularia setosa</name>
    <dbReference type="NCBI Taxonomy" id="2587417"/>
    <lineage>
        <taxon>Eukaryota</taxon>
        <taxon>Fungi</taxon>
        <taxon>Dikarya</taxon>
        <taxon>Ascomycota</taxon>
        <taxon>Pezizomycotina</taxon>
        <taxon>Sordariomycetes</taxon>
        <taxon>Sordariomycetidae</taxon>
        <taxon>Sordariales</taxon>
        <taxon>Podosporaceae</taxon>
        <taxon>Triangularia</taxon>
    </lineage>
</organism>
<comment type="caution">
    <text evidence="8">The sequence shown here is derived from an EMBL/GenBank/DDBJ whole genome shotgun (WGS) entry which is preliminary data.</text>
</comment>
<dbReference type="PROSITE" id="PS00086">
    <property type="entry name" value="CYTOCHROME_P450"/>
    <property type="match status" value="1"/>
</dbReference>
<dbReference type="PRINTS" id="PR00385">
    <property type="entry name" value="P450"/>
</dbReference>
<dbReference type="Pfam" id="PF00067">
    <property type="entry name" value="p450"/>
    <property type="match status" value="1"/>
</dbReference>
<reference evidence="8" key="1">
    <citation type="journal article" date="2023" name="Mol. Phylogenet. Evol.">
        <title>Genome-scale phylogeny and comparative genomics of the fungal order Sordariales.</title>
        <authorList>
            <person name="Hensen N."/>
            <person name="Bonometti L."/>
            <person name="Westerberg I."/>
            <person name="Brannstrom I.O."/>
            <person name="Guillou S."/>
            <person name="Cros-Aarteil S."/>
            <person name="Calhoun S."/>
            <person name="Haridas S."/>
            <person name="Kuo A."/>
            <person name="Mondo S."/>
            <person name="Pangilinan J."/>
            <person name="Riley R."/>
            <person name="LaButti K."/>
            <person name="Andreopoulos B."/>
            <person name="Lipzen A."/>
            <person name="Chen C."/>
            <person name="Yan M."/>
            <person name="Daum C."/>
            <person name="Ng V."/>
            <person name="Clum A."/>
            <person name="Steindorff A."/>
            <person name="Ohm R.A."/>
            <person name="Martin F."/>
            <person name="Silar P."/>
            <person name="Natvig D.O."/>
            <person name="Lalanne C."/>
            <person name="Gautier V."/>
            <person name="Ament-Velasquez S.L."/>
            <person name="Kruys A."/>
            <person name="Hutchinson M.I."/>
            <person name="Powell A.J."/>
            <person name="Barry K."/>
            <person name="Miller A.N."/>
            <person name="Grigoriev I.V."/>
            <person name="Debuchy R."/>
            <person name="Gladieux P."/>
            <person name="Hiltunen Thoren M."/>
            <person name="Johannesson H."/>
        </authorList>
    </citation>
    <scope>NUCLEOTIDE SEQUENCE</scope>
    <source>
        <strain evidence="8">CBS 892.96</strain>
    </source>
</reference>
<comment type="cofactor">
    <cofactor evidence="1 5">
        <name>heme</name>
        <dbReference type="ChEBI" id="CHEBI:30413"/>
    </cofactor>
</comment>
<keyword evidence="7" id="KW-0812">Transmembrane</keyword>
<evidence type="ECO:0000256" key="2">
    <source>
        <dbReference type="ARBA" id="ARBA00022617"/>
    </source>
</evidence>
<protein>
    <submittedName>
        <fullName evidence="8">Cytochrome P450</fullName>
    </submittedName>
</protein>
<gene>
    <name evidence="8" type="ORF">QBC36DRAFT_336732</name>
</gene>
<feature type="binding site" description="axial binding residue" evidence="5">
    <location>
        <position position="464"/>
    </location>
    <ligand>
        <name>heme</name>
        <dbReference type="ChEBI" id="CHEBI:30413"/>
    </ligand>
    <ligandPart>
        <name>Fe</name>
        <dbReference type="ChEBI" id="CHEBI:18248"/>
    </ligandPart>
</feature>
<dbReference type="GO" id="GO:0020037">
    <property type="term" value="F:heme binding"/>
    <property type="evidence" value="ECO:0007669"/>
    <property type="project" value="InterPro"/>
</dbReference>
<feature type="transmembrane region" description="Helical" evidence="7">
    <location>
        <begin position="16"/>
        <end position="36"/>
    </location>
</feature>
<proteinExistence type="inferred from homology"/>
<dbReference type="CDD" id="cd11062">
    <property type="entry name" value="CYP58-like"/>
    <property type="match status" value="1"/>
</dbReference>
<dbReference type="PANTHER" id="PTHR24305:SF231">
    <property type="entry name" value="P450, PUTATIVE (EUROFUNG)-RELATED"/>
    <property type="match status" value="1"/>
</dbReference>
<evidence type="ECO:0000256" key="4">
    <source>
        <dbReference type="ARBA" id="ARBA00023004"/>
    </source>
</evidence>
<evidence type="ECO:0000256" key="3">
    <source>
        <dbReference type="ARBA" id="ARBA00022723"/>
    </source>
</evidence>
<keyword evidence="7" id="KW-0472">Membrane</keyword>
<evidence type="ECO:0000256" key="6">
    <source>
        <dbReference type="RuleBase" id="RU000461"/>
    </source>
</evidence>
<comment type="similarity">
    <text evidence="6">Belongs to the cytochrome P450 family.</text>
</comment>
<evidence type="ECO:0000313" key="9">
    <source>
        <dbReference type="Proteomes" id="UP001302321"/>
    </source>
</evidence>
<keyword evidence="4 5" id="KW-0408">Iron</keyword>
<dbReference type="InterPro" id="IPR001128">
    <property type="entry name" value="Cyt_P450"/>
</dbReference>
<dbReference type="InterPro" id="IPR002401">
    <property type="entry name" value="Cyt_P450_E_grp-I"/>
</dbReference>
<keyword evidence="2 5" id="KW-0349">Heme</keyword>
<dbReference type="EMBL" id="MU866377">
    <property type="protein sequence ID" value="KAK4172979.1"/>
    <property type="molecule type" value="Genomic_DNA"/>
</dbReference>
<reference evidence="8" key="2">
    <citation type="submission" date="2023-05" db="EMBL/GenBank/DDBJ databases">
        <authorList>
            <consortium name="Lawrence Berkeley National Laboratory"/>
            <person name="Steindorff A."/>
            <person name="Hensen N."/>
            <person name="Bonometti L."/>
            <person name="Westerberg I."/>
            <person name="Brannstrom I.O."/>
            <person name="Guillou S."/>
            <person name="Cros-Aarteil S."/>
            <person name="Calhoun S."/>
            <person name="Haridas S."/>
            <person name="Kuo A."/>
            <person name="Mondo S."/>
            <person name="Pangilinan J."/>
            <person name="Riley R."/>
            <person name="Labutti K."/>
            <person name="Andreopoulos B."/>
            <person name="Lipzen A."/>
            <person name="Chen C."/>
            <person name="Yanf M."/>
            <person name="Daum C."/>
            <person name="Ng V."/>
            <person name="Clum A."/>
            <person name="Ohm R."/>
            <person name="Martin F."/>
            <person name="Silar P."/>
            <person name="Natvig D."/>
            <person name="Lalanne C."/>
            <person name="Gautier V."/>
            <person name="Ament-Velasquez S.L."/>
            <person name="Kruys A."/>
            <person name="Hutchinson M.I."/>
            <person name="Powell A.J."/>
            <person name="Barry K."/>
            <person name="Miller A.N."/>
            <person name="Grigoriev I.V."/>
            <person name="Debuchy R."/>
            <person name="Gladieux P."/>
            <person name="Thoren M.H."/>
            <person name="Johannesson H."/>
        </authorList>
    </citation>
    <scope>NUCLEOTIDE SEQUENCE</scope>
    <source>
        <strain evidence="8">CBS 892.96</strain>
    </source>
</reference>
<accession>A0AAN6W048</accession>
<evidence type="ECO:0000256" key="5">
    <source>
        <dbReference type="PIRSR" id="PIRSR602401-1"/>
    </source>
</evidence>
<dbReference type="PRINTS" id="PR00463">
    <property type="entry name" value="EP450I"/>
</dbReference>
<sequence>MSYFVLAHTTQSTGSFLTACLLVFYISITVLYRLYWHPLAKIPGQKLACASGLVEFYHDIVLRGNYVKAFPSLHAKYGPVIRIAPDKVHIRDTEFWHEVHCSGTKWHKDPAHYSSIGGVGRSLATEVEVELHRQKRLLVRRFFSAQYITSIEPAVLSIVHRAMNKAAKSHAEGSPFNISALFSRITADSITQVLFGKTKEKMCGGEDAGEVIVSTLDLFSRSFLLTKHFPRLAGMLLNLPKRVASYLLPGYIGFRRQVETWIDEVEAQHRDGKLGGDKGSLSLLDLLIQPELGRDDNHLDVEIGLAPENKRALVDEVLAYYIAGTHSSSVTMSLAIYYLLSNPTKLQKLQYELDGLPSNQDGLLEFKSLSNHKAPYFNAILKETLRKASPVPGPLPRIVPVGGVNCYGYYLPAGVRVSTSIRLVHDDPSIFPEPQQFLPERWLDAGVHMLERHQVAFSKGTRVCIGMNLAWMEMALCLANFVRRFDMSLYKTDECTTAWRDCAIMVLDKPVQVSVEKIRCSFGSARTVHCIHDTLVLRRPN</sequence>
<keyword evidence="9" id="KW-1185">Reference proteome</keyword>
<keyword evidence="3 5" id="KW-0479">Metal-binding</keyword>